<dbReference type="InterPro" id="IPR011009">
    <property type="entry name" value="Kinase-like_dom_sf"/>
</dbReference>
<dbReference type="AlphaFoldDB" id="A0A370PTL8"/>
<name>A0A370PTL8_ASPPH</name>
<evidence type="ECO:0000313" key="3">
    <source>
        <dbReference type="Proteomes" id="UP000254937"/>
    </source>
</evidence>
<dbReference type="EMBL" id="KZ851847">
    <property type="protein sequence ID" value="RDK45528.1"/>
    <property type="molecule type" value="Genomic_DNA"/>
</dbReference>
<accession>A0A370PTL8</accession>
<dbReference type="InterPro" id="IPR051678">
    <property type="entry name" value="AGP_Transferase"/>
</dbReference>
<feature type="domain" description="Aminoglycoside phosphotransferase" evidence="1">
    <location>
        <begin position="171"/>
        <end position="324"/>
    </location>
</feature>
<dbReference type="Pfam" id="PF01636">
    <property type="entry name" value="APH"/>
    <property type="match status" value="1"/>
</dbReference>
<dbReference type="PANTHER" id="PTHR21310">
    <property type="entry name" value="AMINOGLYCOSIDE PHOSPHOTRANSFERASE-RELATED-RELATED"/>
    <property type="match status" value="1"/>
</dbReference>
<gene>
    <name evidence="2" type="ORF">M752DRAFT_311630</name>
</gene>
<evidence type="ECO:0000259" key="1">
    <source>
        <dbReference type="Pfam" id="PF01636"/>
    </source>
</evidence>
<organism evidence="2 3">
    <name type="scientific">Aspergillus phoenicis ATCC 13157</name>
    <dbReference type="NCBI Taxonomy" id="1353007"/>
    <lineage>
        <taxon>Eukaryota</taxon>
        <taxon>Fungi</taxon>
        <taxon>Dikarya</taxon>
        <taxon>Ascomycota</taxon>
        <taxon>Pezizomycotina</taxon>
        <taxon>Eurotiomycetes</taxon>
        <taxon>Eurotiomycetidae</taxon>
        <taxon>Eurotiales</taxon>
        <taxon>Aspergillaceae</taxon>
        <taxon>Aspergillus</taxon>
    </lineage>
</organism>
<dbReference type="InterPro" id="IPR002575">
    <property type="entry name" value="Aminoglycoside_PTrfase"/>
</dbReference>
<proteinExistence type="predicted"/>
<evidence type="ECO:0000313" key="2">
    <source>
        <dbReference type="EMBL" id="RDK45528.1"/>
    </source>
</evidence>
<sequence>MVGQTFVRDTPSKKLSGAAAEAAAKVNKLLLHDFTVKVNNNPSTDLTELLQFKLKTYPPLRQTFVDSAVESTSTKSTDTTTGTAPDVREEFLIPSDVVIIRPLSMAVTQAVQSVSSCDSDSSEISSAIRGLNDLILRSDILWHWGSTAVLGLTPNLALKLGNHIDVNYLAMVEEIKHQTLRIPIPEIHGVLQQSGTRWKFIFMSRVPGVPLDSIWKTLNPHQKASVQDQLNVMFTDLRSLPFSPSDEPGAVYGGGTPRRCKDTRREIRVADAPISNEREFNCFLSFNPRRTGTGHHAMLRAYMATDHRLVMTHADLHPRNIMATLTPCSPGTNEVDGLCLQASTALAGTDDLPSGQVTITGIIDWEMCGWYPEYWEYLKALNTPFGGGEFDDWWKYLPPIIGTWPREHAVDLMLDGWCR</sequence>
<dbReference type="PANTHER" id="PTHR21310:SF15">
    <property type="entry name" value="AMINOGLYCOSIDE PHOSPHOTRANSFERASE DOMAIN-CONTAINING PROTEIN"/>
    <property type="match status" value="1"/>
</dbReference>
<dbReference type="SUPFAM" id="SSF56112">
    <property type="entry name" value="Protein kinase-like (PK-like)"/>
    <property type="match status" value="1"/>
</dbReference>
<reference evidence="2 3" key="1">
    <citation type="submission" date="2018-07" db="EMBL/GenBank/DDBJ databases">
        <title>Section-level genome sequencing of Aspergillus section Nigri to investigate inter- and intra-species variation.</title>
        <authorList>
            <consortium name="DOE Joint Genome Institute"/>
            <person name="Vesth T.C."/>
            <person name="Nybo J.L."/>
            <person name="Theobald S."/>
            <person name="Frisvad J.C."/>
            <person name="Larsen T.O."/>
            <person name="Nielsen K.F."/>
            <person name="Hoof J.B."/>
            <person name="Brandl J."/>
            <person name="Salamov A."/>
            <person name="Riley R."/>
            <person name="Gladden J.M."/>
            <person name="Phatale P."/>
            <person name="Nielsen M.T."/>
            <person name="Lyhne E.K."/>
            <person name="Kogle M.E."/>
            <person name="Strasser K."/>
            <person name="McDonnell E."/>
            <person name="Barry K."/>
            <person name="Clum A."/>
            <person name="Chen C."/>
            <person name="Nolan M."/>
            <person name="Sandor L."/>
            <person name="Kuo A."/>
            <person name="Lipzen A."/>
            <person name="Hainaut M."/>
            <person name="Drula E."/>
            <person name="Tsang A."/>
            <person name="Magnuson J.K."/>
            <person name="Henrissat B."/>
            <person name="Wiebenga A."/>
            <person name="Simmons B.A."/>
            <person name="Makela M.R."/>
            <person name="De vries R.P."/>
            <person name="Grigoriev I.V."/>
            <person name="Mortensen U.H."/>
            <person name="Baker S.E."/>
            <person name="Andersen M.R."/>
        </authorList>
    </citation>
    <scope>NUCLEOTIDE SEQUENCE [LARGE SCALE GENOMIC DNA]</scope>
    <source>
        <strain evidence="2 3">ATCC 13157</strain>
    </source>
</reference>
<dbReference type="Proteomes" id="UP000254937">
    <property type="component" value="Unassembled WGS sequence"/>
</dbReference>
<protein>
    <recommendedName>
        <fullName evidence="1">Aminoglycoside phosphotransferase domain-containing protein</fullName>
    </recommendedName>
</protein>
<keyword evidence="3" id="KW-1185">Reference proteome</keyword>